<feature type="region of interest" description="Disordered" evidence="7">
    <location>
        <begin position="227"/>
        <end position="247"/>
    </location>
</feature>
<name>A0A8H3TUA4_9TREE</name>
<comment type="cofactor">
    <cofactor evidence="1">
        <name>Mn(2+)</name>
        <dbReference type="ChEBI" id="CHEBI:29035"/>
    </cofactor>
</comment>
<dbReference type="InterPro" id="IPR001131">
    <property type="entry name" value="Peptidase_M24B_aminopep-P_CS"/>
</dbReference>
<dbReference type="Gene3D" id="3.40.350.10">
    <property type="entry name" value="Creatinase/prolidase N-terminal domain"/>
    <property type="match status" value="1"/>
</dbReference>
<feature type="compositionally biased region" description="Basic and acidic residues" evidence="7">
    <location>
        <begin position="227"/>
        <end position="244"/>
    </location>
</feature>
<sequence>MTIDNFPAKEHIRRLVYQLARLAAAAGEIRTEHVIVLQGEHTLSRHDTDRELPFHQEANFHYATGCLVPSASLIVRFTASDKTDSPSFDVKLCIPEEDAESSMWSVPPPSLKQAKDMFDFDASELGFTGVDDQAWWGSLVNSSQDQVVHVLSTVADGSYPVMAQWMTSAFNQTSKIKVTADHLQRAFHYARLIKTEQEISYIREACRITSGAHEIVMRELGKFAARRQDKAHGGASRRDGKEGLSEWEIESEGDAEAVFVAACRRAGAGQAYLPIVASGSRASTLHYVCNDRIFPTSRHPVDSNPSFNSPQASTSTSGRGCCGDMPSESFNDLRHGAFLPQVLLIDAGSEYRGGYASDITRTIPIGNGGKYTEEGKTVYAIVLKMQKAAEAICKAGAHWDDLHLLCHRVLCEEFIALGIFKGSLDEMLDSGLSQAFFPHGLGHSLGLDVHDSLQLLRTEHLELPETSRRHAKLFKYLRIRRRLEENMVLTIEPGCYFSPQLMETFGALTSPLVDRATLARYAPVGGVRIEDVVVVRTQGCENLTIVPREIAQIEAICSGEA</sequence>
<feature type="compositionally biased region" description="Polar residues" evidence="7">
    <location>
        <begin position="303"/>
        <end position="318"/>
    </location>
</feature>
<keyword evidence="10" id="KW-1185">Reference proteome</keyword>
<accession>A0A8H3TUA4</accession>
<feature type="region of interest" description="Disordered" evidence="7">
    <location>
        <begin position="299"/>
        <end position="320"/>
    </location>
</feature>
<dbReference type="Pfam" id="PF05195">
    <property type="entry name" value="AMP_N"/>
    <property type="match status" value="1"/>
</dbReference>
<organism evidence="9 10">
    <name type="scientific">Naganishia liquefaciens</name>
    <dbReference type="NCBI Taxonomy" id="104408"/>
    <lineage>
        <taxon>Eukaryota</taxon>
        <taxon>Fungi</taxon>
        <taxon>Dikarya</taxon>
        <taxon>Basidiomycota</taxon>
        <taxon>Agaricomycotina</taxon>
        <taxon>Tremellomycetes</taxon>
        <taxon>Filobasidiales</taxon>
        <taxon>Filobasidiaceae</taxon>
        <taxon>Naganishia</taxon>
    </lineage>
</organism>
<evidence type="ECO:0000256" key="3">
    <source>
        <dbReference type="ARBA" id="ARBA00022723"/>
    </source>
</evidence>
<evidence type="ECO:0000313" key="10">
    <source>
        <dbReference type="Proteomes" id="UP000620104"/>
    </source>
</evidence>
<dbReference type="AlphaFoldDB" id="A0A8H3TUA4"/>
<evidence type="ECO:0000256" key="4">
    <source>
        <dbReference type="ARBA" id="ARBA00022801"/>
    </source>
</evidence>
<dbReference type="InterPro" id="IPR029149">
    <property type="entry name" value="Creatin/AminoP/Spt16_N"/>
</dbReference>
<keyword evidence="5" id="KW-0464">Manganese</keyword>
<dbReference type="Proteomes" id="UP000620104">
    <property type="component" value="Unassembled WGS sequence"/>
</dbReference>
<gene>
    <name evidence="9" type="ORF">NliqN6_3640</name>
</gene>
<evidence type="ECO:0000256" key="5">
    <source>
        <dbReference type="ARBA" id="ARBA00023211"/>
    </source>
</evidence>
<comment type="caution">
    <text evidence="9">The sequence shown here is derived from an EMBL/GenBank/DDBJ whole genome shotgun (WGS) entry which is preliminary data.</text>
</comment>
<dbReference type="OrthoDB" id="10261878at2759"/>
<dbReference type="GO" id="GO:0030145">
    <property type="term" value="F:manganese ion binding"/>
    <property type="evidence" value="ECO:0007669"/>
    <property type="project" value="InterPro"/>
</dbReference>
<dbReference type="PANTHER" id="PTHR43226:SF1">
    <property type="entry name" value="XAA-PRO DIPEPTIDASE"/>
    <property type="match status" value="1"/>
</dbReference>
<proteinExistence type="inferred from homology"/>
<dbReference type="InterPro" id="IPR007865">
    <property type="entry name" value="Aminopep_P_N"/>
</dbReference>
<dbReference type="InterPro" id="IPR000994">
    <property type="entry name" value="Pept_M24"/>
</dbReference>
<comment type="similarity">
    <text evidence="2 6">Belongs to the peptidase M24B family.</text>
</comment>
<dbReference type="InterPro" id="IPR052433">
    <property type="entry name" value="X-Pro_dipept-like"/>
</dbReference>
<dbReference type="PROSITE" id="PS00491">
    <property type="entry name" value="PROLINE_PEPTIDASE"/>
    <property type="match status" value="1"/>
</dbReference>
<keyword evidence="4" id="KW-0378">Hydrolase</keyword>
<keyword evidence="3 6" id="KW-0479">Metal-binding</keyword>
<evidence type="ECO:0000256" key="2">
    <source>
        <dbReference type="ARBA" id="ARBA00008766"/>
    </source>
</evidence>
<evidence type="ECO:0000256" key="1">
    <source>
        <dbReference type="ARBA" id="ARBA00001936"/>
    </source>
</evidence>
<dbReference type="GO" id="GO:0006508">
    <property type="term" value="P:proteolysis"/>
    <property type="evidence" value="ECO:0007669"/>
    <property type="project" value="TreeGrafter"/>
</dbReference>
<dbReference type="GO" id="GO:0070006">
    <property type="term" value="F:metalloaminopeptidase activity"/>
    <property type="evidence" value="ECO:0007669"/>
    <property type="project" value="InterPro"/>
</dbReference>
<dbReference type="InterPro" id="IPR036005">
    <property type="entry name" value="Creatinase/aminopeptidase-like"/>
</dbReference>
<feature type="domain" description="Aminopeptidase P N-terminal" evidence="8">
    <location>
        <begin position="6"/>
        <end position="137"/>
    </location>
</feature>
<dbReference type="EMBL" id="BLZA01000021">
    <property type="protein sequence ID" value="GHJ87238.1"/>
    <property type="molecule type" value="Genomic_DNA"/>
</dbReference>
<dbReference type="Pfam" id="PF00557">
    <property type="entry name" value="Peptidase_M24"/>
    <property type="match status" value="1"/>
</dbReference>
<dbReference type="PANTHER" id="PTHR43226">
    <property type="entry name" value="XAA-PRO AMINOPEPTIDASE 3"/>
    <property type="match status" value="1"/>
</dbReference>
<dbReference type="SMART" id="SM01011">
    <property type="entry name" value="AMP_N"/>
    <property type="match status" value="1"/>
</dbReference>
<dbReference type="Gene3D" id="3.90.230.10">
    <property type="entry name" value="Creatinase/methionine aminopeptidase superfamily"/>
    <property type="match status" value="1"/>
</dbReference>
<evidence type="ECO:0000313" key="9">
    <source>
        <dbReference type="EMBL" id="GHJ87238.1"/>
    </source>
</evidence>
<dbReference type="SUPFAM" id="SSF55920">
    <property type="entry name" value="Creatinase/aminopeptidase"/>
    <property type="match status" value="2"/>
</dbReference>
<evidence type="ECO:0000256" key="7">
    <source>
        <dbReference type="SAM" id="MobiDB-lite"/>
    </source>
</evidence>
<reference evidence="9" key="1">
    <citation type="submission" date="2020-07" db="EMBL/GenBank/DDBJ databases">
        <title>Draft Genome Sequence of a Deep-Sea Yeast, Naganishia (Cryptococcus) liquefaciens strain N6.</title>
        <authorList>
            <person name="Han Y.W."/>
            <person name="Kajitani R."/>
            <person name="Morimoto H."/>
            <person name="Parhat M."/>
            <person name="Tsubouchi H."/>
            <person name="Bakenova O."/>
            <person name="Ogata M."/>
            <person name="Argunhan B."/>
            <person name="Aoki R."/>
            <person name="Kajiwara S."/>
            <person name="Itoh T."/>
            <person name="Iwasaki H."/>
        </authorList>
    </citation>
    <scope>NUCLEOTIDE SEQUENCE</scope>
    <source>
        <strain evidence="9">N6</strain>
    </source>
</reference>
<evidence type="ECO:0000256" key="6">
    <source>
        <dbReference type="RuleBase" id="RU000590"/>
    </source>
</evidence>
<protein>
    <recommendedName>
        <fullName evidence="8">Aminopeptidase P N-terminal domain-containing protein</fullName>
    </recommendedName>
</protein>
<dbReference type="CDD" id="cd01087">
    <property type="entry name" value="Prolidase"/>
    <property type="match status" value="1"/>
</dbReference>
<dbReference type="SUPFAM" id="SSF53092">
    <property type="entry name" value="Creatinase/prolidase N-terminal domain"/>
    <property type="match status" value="1"/>
</dbReference>
<evidence type="ECO:0000259" key="8">
    <source>
        <dbReference type="SMART" id="SM01011"/>
    </source>
</evidence>